<dbReference type="PROSITE" id="PS50127">
    <property type="entry name" value="UBC_2"/>
    <property type="match status" value="1"/>
</dbReference>
<reference evidence="3" key="1">
    <citation type="submission" date="2020-04" db="EMBL/GenBank/DDBJ databases">
        <authorList>
            <person name="Neveu A P."/>
        </authorList>
    </citation>
    <scope>NUCLEOTIDE SEQUENCE</scope>
    <source>
        <tissue evidence="3">Whole embryo</tissue>
    </source>
</reference>
<protein>
    <submittedName>
        <fullName evidence="3">Ubiquitin-conjugating enzyme E2 U-like</fullName>
    </submittedName>
</protein>
<feature type="region of interest" description="Disordered" evidence="1">
    <location>
        <begin position="290"/>
        <end position="322"/>
    </location>
</feature>
<dbReference type="Gene3D" id="3.10.110.10">
    <property type="entry name" value="Ubiquitin Conjugating Enzyme"/>
    <property type="match status" value="1"/>
</dbReference>
<dbReference type="AlphaFoldDB" id="A0A6F9DX61"/>
<dbReference type="EMBL" id="LR791593">
    <property type="protein sequence ID" value="CAB3267455.1"/>
    <property type="molecule type" value="mRNA"/>
</dbReference>
<evidence type="ECO:0000259" key="2">
    <source>
        <dbReference type="PROSITE" id="PS50127"/>
    </source>
</evidence>
<feature type="domain" description="UBC core" evidence="2">
    <location>
        <begin position="4"/>
        <end position="153"/>
    </location>
</feature>
<dbReference type="InterPro" id="IPR016135">
    <property type="entry name" value="UBQ-conjugating_enzyme/RWD"/>
</dbReference>
<dbReference type="InterPro" id="IPR050113">
    <property type="entry name" value="Ub_conjugating_enzyme"/>
</dbReference>
<accession>A0A6F9DX61</accession>
<sequence length="341" mass="38448">MHCRSVLLLEREFQQLRVEPLWGITIHQIPNNPLLYLVVLSGLKGSAWEHGKFHITLNFSEHFDEDPPEITFNTIPFHPNVNPESGKLCINTFTKGIRKNEHWSIANILLNVQYLLSNPVLENPVNTDASEMLYNSPSEYEKTVEQCAAESVNVQEILHSQFLENFGASFLTKAKDQVETFHKADVSPAQQLSAAKAKQISFDVYHQTWAQVATTKPESRYSTEEEHIPLQMWNPDYAEMRSVSPGSVIRIRTKSPTNSHVPKPKMNHLRQKKMERISAMKQLYMNRSTENQSLGTAAPVTSMTDIGPAADAGTATASSEPWDHEADELVAWAGKLNEEAV</sequence>
<dbReference type="PANTHER" id="PTHR24067">
    <property type="entry name" value="UBIQUITIN-CONJUGATING ENZYME E2"/>
    <property type="match status" value="1"/>
</dbReference>
<evidence type="ECO:0000313" key="3">
    <source>
        <dbReference type="EMBL" id="CAB3267455.1"/>
    </source>
</evidence>
<dbReference type="InterPro" id="IPR000608">
    <property type="entry name" value="UBC"/>
</dbReference>
<name>A0A6F9DX61_9ASCI</name>
<feature type="compositionally biased region" description="Polar residues" evidence="1">
    <location>
        <begin position="290"/>
        <end position="304"/>
    </location>
</feature>
<proteinExistence type="evidence at transcript level"/>
<gene>
    <name evidence="3" type="primary">Ube2u</name>
</gene>
<dbReference type="Pfam" id="PF00179">
    <property type="entry name" value="UQ_con"/>
    <property type="match status" value="1"/>
</dbReference>
<dbReference type="SUPFAM" id="SSF54495">
    <property type="entry name" value="UBC-like"/>
    <property type="match status" value="1"/>
</dbReference>
<evidence type="ECO:0000256" key="1">
    <source>
        <dbReference type="SAM" id="MobiDB-lite"/>
    </source>
</evidence>
<organism evidence="3">
    <name type="scientific">Phallusia mammillata</name>
    <dbReference type="NCBI Taxonomy" id="59560"/>
    <lineage>
        <taxon>Eukaryota</taxon>
        <taxon>Metazoa</taxon>
        <taxon>Chordata</taxon>
        <taxon>Tunicata</taxon>
        <taxon>Ascidiacea</taxon>
        <taxon>Phlebobranchia</taxon>
        <taxon>Ascidiidae</taxon>
        <taxon>Phallusia</taxon>
    </lineage>
</organism>
<dbReference type="SMART" id="SM00212">
    <property type="entry name" value="UBCc"/>
    <property type="match status" value="1"/>
</dbReference>